<reference evidence="6" key="1">
    <citation type="journal article" date="2019" name="Int. J. Syst. Evol. Microbiol.">
        <title>The Global Catalogue of Microorganisms (GCM) 10K type strain sequencing project: providing services to taxonomists for standard genome sequencing and annotation.</title>
        <authorList>
            <consortium name="The Broad Institute Genomics Platform"/>
            <consortium name="The Broad Institute Genome Sequencing Center for Infectious Disease"/>
            <person name="Wu L."/>
            <person name="Ma J."/>
        </authorList>
    </citation>
    <scope>NUCLEOTIDE SEQUENCE [LARGE SCALE GENOMIC DNA]</scope>
    <source>
        <strain evidence="6">CGMCC 4.7330</strain>
    </source>
</reference>
<keyword evidence="3" id="KW-1133">Transmembrane helix</keyword>
<comment type="caution">
    <text evidence="5">The sequence shown here is derived from an EMBL/GenBank/DDBJ whole genome shotgun (WGS) entry which is preliminary data.</text>
</comment>
<protein>
    <submittedName>
        <fullName evidence="5">P-loop NTPase fold protein</fullName>
    </submittedName>
</protein>
<dbReference type="Gene3D" id="3.40.220.10">
    <property type="entry name" value="Leucine Aminopeptidase, subunit E, domain 1"/>
    <property type="match status" value="1"/>
</dbReference>
<dbReference type="RefSeq" id="WP_378615489.1">
    <property type="nucleotide sequence ID" value="NZ_JBHSAX010000022.1"/>
</dbReference>
<feature type="domain" description="KAP NTPase" evidence="4">
    <location>
        <begin position="253"/>
        <end position="813"/>
    </location>
</feature>
<proteinExistence type="predicted"/>
<dbReference type="InterPro" id="IPR011646">
    <property type="entry name" value="KAP_P-loop"/>
</dbReference>
<dbReference type="PANTHER" id="PTHR22674:SF6">
    <property type="entry name" value="NTPASE KAP FAMILY P-LOOP DOMAIN-CONTAINING PROTEIN 1"/>
    <property type="match status" value="1"/>
</dbReference>
<dbReference type="Proteomes" id="UP001595696">
    <property type="component" value="Unassembled WGS sequence"/>
</dbReference>
<dbReference type="Pfam" id="PF07693">
    <property type="entry name" value="KAP_NTPase"/>
    <property type="match status" value="1"/>
</dbReference>
<feature type="coiled-coil region" evidence="1">
    <location>
        <begin position="529"/>
        <end position="556"/>
    </location>
</feature>
<sequence length="958" mass="102906">MVDRAVAGQRMTGSERTSRTELGTIGSIRCGIARTSTPWVLPFDTIVASVGTGLGGLASAIRRQFPDAAWFSIDFGAITPERPGLLKISVADSGTSALRRLILATPHDVNSGYSVSTAAIESATDSAIRLAVRNGARRLAIPLLATGNLGTPMAPISAIVVPVVLEALNSPANDALISVDFLCQEADVAARIADDFRSTARSRSFAWNPAPTVNDTGPVEPGPTPVDLAGGVSRDYVDPTIGIALHEDRLGMSPYAAMLATVIAEQQTPLPLSVGIFGEWGSGKSYFMGLLRGQIEALSGSDTDRYCERIVQIGFNAWHYSDSNLWASLGDEIFRQLAESPSAPGEAERLRVEFARKTDQRAQLEFATAQARVAAAELEAEVDAAMAHRQVAGRNVVTALLASPTFGRRMDGVWRGLGVADRVEQAKLFTAELRGTLGEADALRRTGADRVGRIALSVAAIAMIATAAALLIPQVREWVVALFGVVTLVTGGAGYSRLTRAHSSLRELRAMTEEVRAGAAAATGDDPEVAAKLAELRKAEADHRVAQAQLEEVIAQVGELGGQLAQLTPGRRLYTFLAERARSDSYTRNLGLASTIRKDLQQLVELMQEWRTNPGDSGAPWQPADRIVLYIDDLDRCRPDQVVDVLQAVHLLLAFELFVVVVGVDPRWLMHSLRSEYANLLHESVTEDAGSDRHTPEDYLEKILNIPLILPGMPSGSVERLLRSFGADGGRAVSVADPAPELPDAVSEVPEGVVDAERITIEAGADLDPARTASVPPEPLTEPEIALLAAMESLIGTPREAKRLVNLYRMIRSTRDLSPASRFLGLDGDPGEYQAVILLLALLTAHARLLGAVLDTRPDVGGEIRGGLAHRGADTVWTDFVADLEPRRTETGWATRVAGDCSAGQVPHWIHLHRGMLRLSALVALADLSTLHLWLPRVRCFSYVLVAAESKGRADDHR</sequence>
<evidence type="ECO:0000313" key="5">
    <source>
        <dbReference type="EMBL" id="MFC3965554.1"/>
    </source>
</evidence>
<dbReference type="InterPro" id="IPR052754">
    <property type="entry name" value="NTPase_KAP_P-loop"/>
</dbReference>
<dbReference type="EMBL" id="JBHSAX010000022">
    <property type="protein sequence ID" value="MFC3965554.1"/>
    <property type="molecule type" value="Genomic_DNA"/>
</dbReference>
<accession>A0ABV8E0Z0</accession>
<dbReference type="SUPFAM" id="SSF52949">
    <property type="entry name" value="Macro domain-like"/>
    <property type="match status" value="1"/>
</dbReference>
<feature type="transmembrane region" description="Helical" evidence="3">
    <location>
        <begin position="478"/>
        <end position="496"/>
    </location>
</feature>
<gene>
    <name evidence="5" type="ORF">ACFO0B_26485</name>
</gene>
<feature type="transmembrane region" description="Helical" evidence="3">
    <location>
        <begin position="454"/>
        <end position="472"/>
    </location>
</feature>
<evidence type="ECO:0000256" key="3">
    <source>
        <dbReference type="SAM" id="Phobius"/>
    </source>
</evidence>
<keyword evidence="3" id="KW-0472">Membrane</keyword>
<organism evidence="5 6">
    <name type="scientific">Nocardia jiangsuensis</name>
    <dbReference type="NCBI Taxonomy" id="1691563"/>
    <lineage>
        <taxon>Bacteria</taxon>
        <taxon>Bacillati</taxon>
        <taxon>Actinomycetota</taxon>
        <taxon>Actinomycetes</taxon>
        <taxon>Mycobacteriales</taxon>
        <taxon>Nocardiaceae</taxon>
        <taxon>Nocardia</taxon>
    </lineage>
</organism>
<evidence type="ECO:0000256" key="2">
    <source>
        <dbReference type="SAM" id="MobiDB-lite"/>
    </source>
</evidence>
<keyword evidence="3" id="KW-0812">Transmembrane</keyword>
<dbReference type="PANTHER" id="PTHR22674">
    <property type="entry name" value="NTPASE, KAP FAMILY P-LOOP DOMAIN-CONTAINING 1"/>
    <property type="match status" value="1"/>
</dbReference>
<keyword evidence="6" id="KW-1185">Reference proteome</keyword>
<keyword evidence="1" id="KW-0175">Coiled coil</keyword>
<name>A0ABV8E0Z0_9NOCA</name>
<evidence type="ECO:0000256" key="1">
    <source>
        <dbReference type="SAM" id="Coils"/>
    </source>
</evidence>
<evidence type="ECO:0000259" key="4">
    <source>
        <dbReference type="Pfam" id="PF07693"/>
    </source>
</evidence>
<dbReference type="InterPro" id="IPR043472">
    <property type="entry name" value="Macro_dom-like"/>
</dbReference>
<evidence type="ECO:0000313" key="6">
    <source>
        <dbReference type="Proteomes" id="UP001595696"/>
    </source>
</evidence>
<feature type="region of interest" description="Disordered" evidence="2">
    <location>
        <begin position="1"/>
        <end position="20"/>
    </location>
</feature>